<feature type="domain" description="PIN" evidence="9">
    <location>
        <begin position="7"/>
        <end position="118"/>
    </location>
</feature>
<keyword evidence="8" id="KW-0800">Toxin</keyword>
<dbReference type="CDD" id="cd18736">
    <property type="entry name" value="PIN_CcVapC1-like"/>
    <property type="match status" value="1"/>
</dbReference>
<name>A0ABT1XSJ0_9SPHN</name>
<evidence type="ECO:0000256" key="4">
    <source>
        <dbReference type="ARBA" id="ARBA00022723"/>
    </source>
</evidence>
<dbReference type="InterPro" id="IPR029060">
    <property type="entry name" value="PIN-like_dom_sf"/>
</dbReference>
<accession>A0ABT1XSJ0</accession>
<proteinExistence type="inferred from homology"/>
<keyword evidence="2 8" id="KW-1277">Toxin-antitoxin system</keyword>
<dbReference type="EMBL" id="JANKHH010000006">
    <property type="protein sequence ID" value="MCR2834609.1"/>
    <property type="molecule type" value="Genomic_DNA"/>
</dbReference>
<evidence type="ECO:0000256" key="8">
    <source>
        <dbReference type="HAMAP-Rule" id="MF_00265"/>
    </source>
</evidence>
<reference evidence="10 11" key="1">
    <citation type="submission" date="2022-08" db="EMBL/GenBank/DDBJ databases">
        <title>Polyphasic taxonomy analysis of Qipengyuania sp.RS5-5.</title>
        <authorList>
            <person name="Xamxidin M."/>
            <person name="Wu M."/>
        </authorList>
    </citation>
    <scope>NUCLEOTIDE SEQUENCE [LARGE SCALE GENOMIC DNA]</scope>
    <source>
        <strain evidence="10 11">RS5-5</strain>
    </source>
</reference>
<dbReference type="InterPro" id="IPR050556">
    <property type="entry name" value="Type_II_TA_system_RNase"/>
</dbReference>
<evidence type="ECO:0000256" key="3">
    <source>
        <dbReference type="ARBA" id="ARBA00022722"/>
    </source>
</evidence>
<keyword evidence="5 8" id="KW-0378">Hydrolase</keyword>
<comment type="function">
    <text evidence="8">Toxic component of a toxin-antitoxin (TA) system. An RNase.</text>
</comment>
<sequence length="126" mass="13664">MTPKTDYLLDTNICIYILEGASDRVASRLEQCDIGSVGVSSISYAEVMLGAVQLGDAAAAKSLFRKIGPLPFSKDAAEVYAALPFRRGSFDRLIAAHAIALDATLVTNNERDFRDIPGLLVENWTQ</sequence>
<evidence type="ECO:0000259" key="9">
    <source>
        <dbReference type="Pfam" id="PF01850"/>
    </source>
</evidence>
<dbReference type="EC" id="3.1.-.-" evidence="8"/>
<dbReference type="Proteomes" id="UP001206067">
    <property type="component" value="Unassembled WGS sequence"/>
</dbReference>
<evidence type="ECO:0000313" key="11">
    <source>
        <dbReference type="Proteomes" id="UP001206067"/>
    </source>
</evidence>
<keyword evidence="11" id="KW-1185">Reference proteome</keyword>
<comment type="caution">
    <text evidence="10">The sequence shown here is derived from an EMBL/GenBank/DDBJ whole genome shotgun (WGS) entry which is preliminary data.</text>
</comment>
<evidence type="ECO:0000256" key="1">
    <source>
        <dbReference type="ARBA" id="ARBA00001946"/>
    </source>
</evidence>
<evidence type="ECO:0000256" key="2">
    <source>
        <dbReference type="ARBA" id="ARBA00022649"/>
    </source>
</evidence>
<dbReference type="RefSeq" id="WP_257596445.1">
    <property type="nucleotide sequence ID" value="NZ_JANKHH010000006.1"/>
</dbReference>
<evidence type="ECO:0000256" key="6">
    <source>
        <dbReference type="ARBA" id="ARBA00022842"/>
    </source>
</evidence>
<organism evidence="10 11">
    <name type="scientific">Parerythrobacter lacustris</name>
    <dbReference type="NCBI Taxonomy" id="2969984"/>
    <lineage>
        <taxon>Bacteria</taxon>
        <taxon>Pseudomonadati</taxon>
        <taxon>Pseudomonadota</taxon>
        <taxon>Alphaproteobacteria</taxon>
        <taxon>Sphingomonadales</taxon>
        <taxon>Erythrobacteraceae</taxon>
        <taxon>Parerythrobacter</taxon>
    </lineage>
</organism>
<dbReference type="SUPFAM" id="SSF88723">
    <property type="entry name" value="PIN domain-like"/>
    <property type="match status" value="1"/>
</dbReference>
<gene>
    <name evidence="8" type="primary">vapC</name>
    <name evidence="10" type="ORF">NSO95_11685</name>
</gene>
<keyword evidence="6 8" id="KW-0460">Magnesium</keyword>
<comment type="cofactor">
    <cofactor evidence="1 8">
        <name>Mg(2+)</name>
        <dbReference type="ChEBI" id="CHEBI:18420"/>
    </cofactor>
</comment>
<protein>
    <recommendedName>
        <fullName evidence="8">Ribonuclease VapC</fullName>
        <shortName evidence="8">RNase VapC</shortName>
        <ecNumber evidence="8">3.1.-.-</ecNumber>
    </recommendedName>
    <alternativeName>
        <fullName evidence="8">Toxin VapC</fullName>
    </alternativeName>
</protein>
<dbReference type="HAMAP" id="MF_00265">
    <property type="entry name" value="VapC_Nob1"/>
    <property type="match status" value="1"/>
</dbReference>
<evidence type="ECO:0000256" key="5">
    <source>
        <dbReference type="ARBA" id="ARBA00022801"/>
    </source>
</evidence>
<comment type="similarity">
    <text evidence="7 8">Belongs to the PINc/VapC protein family.</text>
</comment>
<evidence type="ECO:0000256" key="7">
    <source>
        <dbReference type="ARBA" id="ARBA00038093"/>
    </source>
</evidence>
<dbReference type="InterPro" id="IPR022907">
    <property type="entry name" value="VapC_family"/>
</dbReference>
<feature type="binding site" evidence="8">
    <location>
        <position position="10"/>
    </location>
    <ligand>
        <name>Mg(2+)</name>
        <dbReference type="ChEBI" id="CHEBI:18420"/>
    </ligand>
</feature>
<dbReference type="Gene3D" id="3.40.50.1010">
    <property type="entry name" value="5'-nuclease"/>
    <property type="match status" value="1"/>
</dbReference>
<keyword evidence="3 8" id="KW-0540">Nuclease</keyword>
<keyword evidence="4 8" id="KW-0479">Metal-binding</keyword>
<dbReference type="PANTHER" id="PTHR33653">
    <property type="entry name" value="RIBONUCLEASE VAPC2"/>
    <property type="match status" value="1"/>
</dbReference>
<evidence type="ECO:0000313" key="10">
    <source>
        <dbReference type="EMBL" id="MCR2834609.1"/>
    </source>
</evidence>
<feature type="binding site" evidence="8">
    <location>
        <position position="91"/>
    </location>
    <ligand>
        <name>Mg(2+)</name>
        <dbReference type="ChEBI" id="CHEBI:18420"/>
    </ligand>
</feature>
<dbReference type="Pfam" id="PF01850">
    <property type="entry name" value="PIN"/>
    <property type="match status" value="1"/>
</dbReference>
<dbReference type="PANTHER" id="PTHR33653:SF1">
    <property type="entry name" value="RIBONUCLEASE VAPC2"/>
    <property type="match status" value="1"/>
</dbReference>
<dbReference type="InterPro" id="IPR002716">
    <property type="entry name" value="PIN_dom"/>
</dbReference>